<evidence type="ECO:0000313" key="1">
    <source>
        <dbReference type="EMBL" id="CBF76075.1"/>
    </source>
</evidence>
<dbReference type="OrthoDB" id="3852249at2759"/>
<gene>
    <name evidence="1" type="ORF">ANIA_03476</name>
</gene>
<dbReference type="InParanoid" id="Q5B7K4"/>
<name>Q5B7K4_EMENI</name>
<organism evidence="1 2">
    <name type="scientific">Emericella nidulans (strain FGSC A4 / ATCC 38163 / CBS 112.46 / NRRL 194 / M139)</name>
    <name type="common">Aspergillus nidulans</name>
    <dbReference type="NCBI Taxonomy" id="227321"/>
    <lineage>
        <taxon>Eukaryota</taxon>
        <taxon>Fungi</taxon>
        <taxon>Dikarya</taxon>
        <taxon>Ascomycota</taxon>
        <taxon>Pezizomycotina</taxon>
        <taxon>Eurotiomycetes</taxon>
        <taxon>Eurotiomycetidae</taxon>
        <taxon>Eurotiales</taxon>
        <taxon>Aspergillaceae</taxon>
        <taxon>Aspergillus</taxon>
        <taxon>Aspergillus subgen. Nidulantes</taxon>
    </lineage>
</organism>
<dbReference type="AlphaFoldDB" id="Q5B7K4"/>
<reference evidence="2" key="2">
    <citation type="journal article" date="2009" name="Fungal Genet. Biol.">
        <title>The 2008 update of the Aspergillus nidulans genome annotation: a community effort.</title>
        <authorList>
            <person name="Wortman J.R."/>
            <person name="Gilsenan J.M."/>
            <person name="Joardar V."/>
            <person name="Deegan J."/>
            <person name="Clutterbuck J."/>
            <person name="Andersen M.R."/>
            <person name="Archer D."/>
            <person name="Bencina M."/>
            <person name="Braus G."/>
            <person name="Coutinho P."/>
            <person name="von Dohren H."/>
            <person name="Doonan J."/>
            <person name="Driessen A.J."/>
            <person name="Durek P."/>
            <person name="Espeso E."/>
            <person name="Fekete E."/>
            <person name="Flipphi M."/>
            <person name="Estrada C.G."/>
            <person name="Geysens S."/>
            <person name="Goldman G."/>
            <person name="de Groot P.W."/>
            <person name="Hansen K."/>
            <person name="Harris S.D."/>
            <person name="Heinekamp T."/>
            <person name="Helmstaedt K."/>
            <person name="Henrissat B."/>
            <person name="Hofmann G."/>
            <person name="Homan T."/>
            <person name="Horio T."/>
            <person name="Horiuchi H."/>
            <person name="James S."/>
            <person name="Jones M."/>
            <person name="Karaffa L."/>
            <person name="Karanyi Z."/>
            <person name="Kato M."/>
            <person name="Keller N."/>
            <person name="Kelly D.E."/>
            <person name="Kiel J.A."/>
            <person name="Kim J.M."/>
            <person name="van der Klei I.J."/>
            <person name="Klis F.M."/>
            <person name="Kovalchuk A."/>
            <person name="Krasevec N."/>
            <person name="Kubicek C.P."/>
            <person name="Liu B."/>
            <person name="Maccabe A."/>
            <person name="Meyer V."/>
            <person name="Mirabito P."/>
            <person name="Miskei M."/>
            <person name="Mos M."/>
            <person name="Mullins J."/>
            <person name="Nelson D.R."/>
            <person name="Nielsen J."/>
            <person name="Oakley B.R."/>
            <person name="Osmani S.A."/>
            <person name="Pakula T."/>
            <person name="Paszewski A."/>
            <person name="Paulsen I."/>
            <person name="Pilsyk S."/>
            <person name="Pocsi I."/>
            <person name="Punt P.J."/>
            <person name="Ram A.F."/>
            <person name="Ren Q."/>
            <person name="Robellet X."/>
            <person name="Robson G."/>
            <person name="Seiboth B."/>
            <person name="van Solingen P."/>
            <person name="Specht T."/>
            <person name="Sun J."/>
            <person name="Taheri-Talesh N."/>
            <person name="Takeshita N."/>
            <person name="Ussery D."/>
            <person name="vanKuyk P.A."/>
            <person name="Visser H."/>
            <person name="van de Vondervoort P.J."/>
            <person name="de Vries R.P."/>
            <person name="Walton J."/>
            <person name="Xiang X."/>
            <person name="Xiong Y."/>
            <person name="Zeng A.P."/>
            <person name="Brandt B.W."/>
            <person name="Cornell M.J."/>
            <person name="van den Hondel C.A."/>
            <person name="Visser J."/>
            <person name="Oliver S.G."/>
            <person name="Turner G."/>
        </authorList>
    </citation>
    <scope>GENOME REANNOTATION</scope>
    <source>
        <strain evidence="2">FGSC A4 / ATCC 38163 / CBS 112.46 / NRRL 194 / M139</strain>
    </source>
</reference>
<dbReference type="STRING" id="227321.Q5B7K4"/>
<dbReference type="GeneID" id="2872894"/>
<accession>C8V565</accession>
<keyword evidence="2" id="KW-1185">Reference proteome</keyword>
<dbReference type="InterPro" id="IPR046486">
    <property type="entry name" value="DUF6579"/>
</dbReference>
<dbReference type="HOGENOM" id="CLU_047271_0_0_1"/>
<accession>Q5B7K4</accession>
<sequence>MSLGYGYDAELWQFSQQVYPDLPPIEAYLAFHRDYVAPMVRPVINGTLTLAEIVALFRKPTSPIARIHGLRLAGLVAERLYDHIKRLFRTPQATVSNITAGEKEISALLTAGIWKQYKAGTLSQLDPFPDGVDMAAAGASVSSENVKKVPKDITDYAASGAFAGSGRTESLLDRINYLECWNTALRMIQTLQAQHMIKSLKVIADHLGDRNCIAVMGAGGPDGFARPIYDLIKMKISDIDRAGLKNHRFFVYHDSNYWHPAFKRLTSENPLPSEFVNNPCDDLDHACLFMREVRQKLLAKDENQGKDIKFHLLIPTWSKLQIKEPLHFPEDLYPLQIEGLKHGGKDQVELNLPAAPAGLLHGVTNTLDPNNWNKIARGTSEAVTLPAVGWGVNGACLATSLCVGSLTPLGPLLAIPLWIVSARTAMEKSAPVIYETIHEALCEEDPRVLGSKERLHMPLRHGY</sequence>
<dbReference type="Proteomes" id="UP000000560">
    <property type="component" value="Chromosome II"/>
</dbReference>
<dbReference type="OMA" id="HTDEGAC"/>
<evidence type="ECO:0000313" key="2">
    <source>
        <dbReference type="Proteomes" id="UP000000560"/>
    </source>
</evidence>
<protein>
    <submittedName>
        <fullName evidence="1">Uncharacterized protein</fullName>
    </submittedName>
</protein>
<dbReference type="eggNOG" id="ENOG502SQW0">
    <property type="taxonomic scope" value="Eukaryota"/>
</dbReference>
<dbReference type="EMBL" id="BN001302">
    <property type="protein sequence ID" value="CBF76075.1"/>
    <property type="molecule type" value="Genomic_DNA"/>
</dbReference>
<proteinExistence type="predicted"/>
<dbReference type="VEuPathDB" id="FungiDB:AN3476"/>
<reference evidence="2" key="1">
    <citation type="journal article" date="2005" name="Nature">
        <title>Sequencing of Aspergillus nidulans and comparative analysis with A. fumigatus and A. oryzae.</title>
        <authorList>
            <person name="Galagan J.E."/>
            <person name="Calvo S.E."/>
            <person name="Cuomo C."/>
            <person name="Ma L.J."/>
            <person name="Wortman J.R."/>
            <person name="Batzoglou S."/>
            <person name="Lee S.I."/>
            <person name="Basturkmen M."/>
            <person name="Spevak C.C."/>
            <person name="Clutterbuck J."/>
            <person name="Kapitonov V."/>
            <person name="Jurka J."/>
            <person name="Scazzocchio C."/>
            <person name="Farman M."/>
            <person name="Butler J."/>
            <person name="Purcell S."/>
            <person name="Harris S."/>
            <person name="Braus G.H."/>
            <person name="Draht O."/>
            <person name="Busch S."/>
            <person name="D'Enfert C."/>
            <person name="Bouchier C."/>
            <person name="Goldman G.H."/>
            <person name="Bell-Pedersen D."/>
            <person name="Griffiths-Jones S."/>
            <person name="Doonan J.H."/>
            <person name="Yu J."/>
            <person name="Vienken K."/>
            <person name="Pain A."/>
            <person name="Freitag M."/>
            <person name="Selker E.U."/>
            <person name="Archer D.B."/>
            <person name="Penalva M.A."/>
            <person name="Oakley B.R."/>
            <person name="Momany M."/>
            <person name="Tanaka T."/>
            <person name="Kumagai T."/>
            <person name="Asai K."/>
            <person name="Machida M."/>
            <person name="Nierman W.C."/>
            <person name="Denning D.W."/>
            <person name="Caddick M."/>
            <person name="Hynes M."/>
            <person name="Paoletti M."/>
            <person name="Fischer R."/>
            <person name="Miller B."/>
            <person name="Dyer P."/>
            <person name="Sachs M.S."/>
            <person name="Osmani S.A."/>
            <person name="Birren B.W."/>
        </authorList>
    </citation>
    <scope>NUCLEOTIDE SEQUENCE [LARGE SCALE GENOMIC DNA]</scope>
    <source>
        <strain evidence="2">FGSC A4 / ATCC 38163 / CBS 112.46 / NRRL 194 / M139</strain>
    </source>
</reference>
<dbReference type="RefSeq" id="XP_661080.1">
    <property type="nucleotide sequence ID" value="XM_655988.1"/>
</dbReference>
<dbReference type="Pfam" id="PF20219">
    <property type="entry name" value="DUF6579"/>
    <property type="match status" value="1"/>
</dbReference>
<dbReference type="KEGG" id="ani:ANIA_03476"/>